<dbReference type="InterPro" id="IPR011990">
    <property type="entry name" value="TPR-like_helical_dom_sf"/>
</dbReference>
<protein>
    <submittedName>
        <fullName evidence="2">O-linked N-acetylglucosamine transferase/flagellin modification protein FlbA</fullName>
    </submittedName>
</protein>
<keyword evidence="1" id="KW-0802">TPR repeat</keyword>
<dbReference type="SMART" id="SM00028">
    <property type="entry name" value="TPR"/>
    <property type="match status" value="2"/>
</dbReference>
<evidence type="ECO:0000313" key="3">
    <source>
        <dbReference type="EMBL" id="GAN66216.1"/>
    </source>
</evidence>
<evidence type="ECO:0000256" key="1">
    <source>
        <dbReference type="PROSITE-ProRule" id="PRU00339"/>
    </source>
</evidence>
<keyword evidence="2" id="KW-0808">Transferase</keyword>
<dbReference type="RefSeq" id="WP_048841249.1">
    <property type="nucleotide sequence ID" value="NZ_BAMX01000017.1"/>
</dbReference>
<keyword evidence="2" id="KW-0282">Flagellum</keyword>
<dbReference type="Proteomes" id="UP000032670">
    <property type="component" value="Unassembled WGS sequence"/>
</dbReference>
<dbReference type="InterPro" id="IPR019734">
    <property type="entry name" value="TPR_rpt"/>
</dbReference>
<name>A0A2Z5ZED3_9PROT</name>
<organism evidence="2 5">
    <name type="scientific">Acetobacter orientalis</name>
    <dbReference type="NCBI Taxonomy" id="146474"/>
    <lineage>
        <taxon>Bacteria</taxon>
        <taxon>Pseudomonadati</taxon>
        <taxon>Pseudomonadota</taxon>
        <taxon>Alphaproteobacteria</taxon>
        <taxon>Acetobacterales</taxon>
        <taxon>Acetobacteraceae</taxon>
        <taxon>Acetobacter</taxon>
    </lineage>
</organism>
<evidence type="ECO:0000313" key="5">
    <source>
        <dbReference type="Proteomes" id="UP000270034"/>
    </source>
</evidence>
<dbReference type="EMBL" id="AP018515">
    <property type="protein sequence ID" value="BBC78931.1"/>
    <property type="molecule type" value="Genomic_DNA"/>
</dbReference>
<reference evidence="3 4" key="1">
    <citation type="submission" date="2012-11" db="EMBL/GenBank/DDBJ databases">
        <title>Whole genome sequence of Acetobacter orientalis 21F-2.</title>
        <authorList>
            <person name="Azuma Y."/>
            <person name="Higashiura N."/>
            <person name="Hirakawa H."/>
            <person name="Matsushita K."/>
        </authorList>
    </citation>
    <scope>NUCLEOTIDE SEQUENCE [LARGE SCALE GENOMIC DNA]</scope>
    <source>
        <strain evidence="3 4">21F-2</strain>
    </source>
</reference>
<gene>
    <name evidence="3" type="ORF">Abor_017_072</name>
    <name evidence="2" type="ORF">AcetOrient_orf00841</name>
</gene>
<dbReference type="KEGG" id="aot:AcetOri_orf00841"/>
<dbReference type="EMBL" id="BAMX01000017">
    <property type="protein sequence ID" value="GAN66216.1"/>
    <property type="molecule type" value="Genomic_DNA"/>
</dbReference>
<dbReference type="SUPFAM" id="SSF48452">
    <property type="entry name" value="TPR-like"/>
    <property type="match status" value="1"/>
</dbReference>
<dbReference type="SUPFAM" id="SSF53756">
    <property type="entry name" value="UDP-Glycosyltransferase/glycogen phosphorylase"/>
    <property type="match status" value="1"/>
</dbReference>
<reference evidence="2 5" key="2">
    <citation type="submission" date="2018-02" db="EMBL/GenBank/DDBJ databases">
        <title>Acetobacter orientalis genome.</title>
        <authorList>
            <person name="Nakashima N."/>
            <person name="Tamura T."/>
        </authorList>
    </citation>
    <scope>NUCLEOTIDE SEQUENCE [LARGE SCALE GENOMIC DNA]</scope>
    <source>
        <strain evidence="2 5">FAN1</strain>
    </source>
</reference>
<feature type="repeat" description="TPR" evidence="1">
    <location>
        <begin position="181"/>
        <end position="214"/>
    </location>
</feature>
<dbReference type="Gene3D" id="3.40.50.2000">
    <property type="entry name" value="Glycogen Phosphorylase B"/>
    <property type="match status" value="1"/>
</dbReference>
<dbReference type="GO" id="GO:0016740">
    <property type="term" value="F:transferase activity"/>
    <property type="evidence" value="ECO:0007669"/>
    <property type="project" value="UniProtKB-KW"/>
</dbReference>
<dbReference type="Gene3D" id="1.25.40.10">
    <property type="entry name" value="Tetratricopeptide repeat domain"/>
    <property type="match status" value="1"/>
</dbReference>
<dbReference type="PROSITE" id="PS50005">
    <property type="entry name" value="TPR"/>
    <property type="match status" value="1"/>
</dbReference>
<evidence type="ECO:0000313" key="4">
    <source>
        <dbReference type="Proteomes" id="UP000032670"/>
    </source>
</evidence>
<accession>A0A2Z5ZED3</accession>
<sequence length="534" mass="58900">MQGVEIKSTSLADLIAAQEEHGDAFAPMNYAVWRAALQQDLTPENLAKVGEAFFDKWQEIEGIKLVLETVSANPNDFVLTMAAAILLFHRTTRYDIVVTLLRKAVLLRPEIYPAQLMLADALLVKDDVNAACEQFAKTLKLFPEHKKETNRNLIVHLVDCGYPREALDIANTVLTEDGPTSTLLNDIACAMQRLNHSDTALSVYKQALELDPNCAASKFGHAATALKNGQYATGFVEYAGRSLKITPATKKIADLPRLMPGQNVAGKKIICYQEQGMGDTLNFCRFALVLRERGADVALAVPPALIRLFERSFPGITFFSTLGEIALEGFDYSSPIPDLPGLAGVKNAADLLVASPYLKADPGEVEKFGALLPARRPRVGLIWAGECRANVADYLADQRRSTKLKEIEEAFGPIDATLVSLQLGKPREELAAWQGQPIFDPMGEVHDMADTAAIMENLDLIISVDTSTAHLAGGLARPVWMVSRWDACWRWGDDGESTPWYPTMRIFRSQERSFKPVLAQVGAALREWCKNWRA</sequence>
<dbReference type="AlphaFoldDB" id="A0A2Z5ZED3"/>
<proteinExistence type="predicted"/>
<keyword evidence="4" id="KW-1185">Reference proteome</keyword>
<dbReference type="Proteomes" id="UP000270034">
    <property type="component" value="Chromosome"/>
</dbReference>
<dbReference type="GeneID" id="76204363"/>
<keyword evidence="2" id="KW-0966">Cell projection</keyword>
<accession>A0A0D6NLF3</accession>
<keyword evidence="2" id="KW-0969">Cilium</keyword>
<evidence type="ECO:0000313" key="2">
    <source>
        <dbReference type="EMBL" id="BBC78931.1"/>
    </source>
</evidence>
<dbReference type="STRING" id="1231341.Abor_017_072"/>